<evidence type="ECO:0000313" key="2">
    <source>
        <dbReference type="Proteomes" id="UP001431693"/>
    </source>
</evidence>
<keyword evidence="1" id="KW-0378">Hydrolase</keyword>
<name>A0ABT6ZKN3_9ACTN</name>
<organism evidence="1 2">
    <name type="scientific">Kribbibacterium absianum</name>
    <dbReference type="NCBI Taxonomy" id="3044210"/>
    <lineage>
        <taxon>Bacteria</taxon>
        <taxon>Bacillati</taxon>
        <taxon>Actinomycetota</taxon>
        <taxon>Coriobacteriia</taxon>
        <taxon>Coriobacteriales</taxon>
        <taxon>Kribbibacteriaceae</taxon>
        <taxon>Kribbibacterium</taxon>
    </lineage>
</organism>
<evidence type="ECO:0000313" key="1">
    <source>
        <dbReference type="EMBL" id="MDJ1129369.1"/>
    </source>
</evidence>
<dbReference type="Gene3D" id="3.40.50.1000">
    <property type="entry name" value="HAD superfamily/HAD-like"/>
    <property type="match status" value="1"/>
</dbReference>
<dbReference type="InterPro" id="IPR023214">
    <property type="entry name" value="HAD_sf"/>
</dbReference>
<reference evidence="1" key="1">
    <citation type="submission" date="2023-05" db="EMBL/GenBank/DDBJ databases">
        <title>[olsenella] sp. nov., isolated from a pig farm feces dump.</title>
        <authorList>
            <person name="Chang Y.-H."/>
        </authorList>
    </citation>
    <scope>NUCLEOTIDE SEQUENCE</scope>
    <source>
        <strain evidence="1">YH-ols2217</strain>
    </source>
</reference>
<dbReference type="SUPFAM" id="SSF56784">
    <property type="entry name" value="HAD-like"/>
    <property type="match status" value="1"/>
</dbReference>
<accession>A0ABT6ZKN3</accession>
<proteinExistence type="predicted"/>
<dbReference type="EMBL" id="JASJEX010000002">
    <property type="protein sequence ID" value="MDJ1129369.1"/>
    <property type="molecule type" value="Genomic_DNA"/>
</dbReference>
<keyword evidence="2" id="KW-1185">Reference proteome</keyword>
<dbReference type="Proteomes" id="UP001431693">
    <property type="component" value="Unassembled WGS sequence"/>
</dbReference>
<dbReference type="InterPro" id="IPR036412">
    <property type="entry name" value="HAD-like_sf"/>
</dbReference>
<dbReference type="GO" id="GO:0016787">
    <property type="term" value="F:hydrolase activity"/>
    <property type="evidence" value="ECO:0007669"/>
    <property type="project" value="UniProtKB-KW"/>
</dbReference>
<gene>
    <name evidence="1" type="ORF">QJ043_04660</name>
</gene>
<dbReference type="RefSeq" id="WP_283713555.1">
    <property type="nucleotide sequence ID" value="NZ_JASJEW010000005.1"/>
</dbReference>
<comment type="caution">
    <text evidence="1">The sequence shown here is derived from an EMBL/GenBank/DDBJ whole genome shotgun (WGS) entry which is preliminary data.</text>
</comment>
<protein>
    <submittedName>
        <fullName evidence="1">HAD family hydrolase</fullName>
    </submittedName>
</protein>
<sequence length="156" mass="16444">MIAINIPGGQQLHLEHLVLDLNGTIALDGRLLPEARERMARLAESLQVHVLTADTHGTARAQCAGTGAQVRTFPRGAAESEKLAIVRNLGAESCCCIGNGRNDRAMCQAAALSVAVVGREGVCAALLPCVDVGVTSITDALDLLLEPQRLVATLRW</sequence>